<dbReference type="RefSeq" id="WP_269592597.1">
    <property type="nucleotide sequence ID" value="NZ_CP130954.1"/>
</dbReference>
<reference evidence="1" key="1">
    <citation type="submission" date="2022-12" db="EMBL/GenBank/DDBJ databases">
        <authorList>
            <person name="Krivoruchko A.V."/>
            <person name="Elkin A."/>
        </authorList>
    </citation>
    <scope>NUCLEOTIDE SEQUENCE</scope>
    <source>
        <strain evidence="1">IEGM 249</strain>
    </source>
</reference>
<organism evidence="2 4">
    <name type="scientific">Rhodococcus opacus</name>
    <name type="common">Nocardia opaca</name>
    <dbReference type="NCBI Taxonomy" id="37919"/>
    <lineage>
        <taxon>Bacteria</taxon>
        <taxon>Bacillati</taxon>
        <taxon>Actinomycetota</taxon>
        <taxon>Actinomycetes</taxon>
        <taxon>Mycobacteriales</taxon>
        <taxon>Nocardiaceae</taxon>
        <taxon>Rhodococcus</taxon>
    </lineage>
</organism>
<evidence type="ECO:0008006" key="5">
    <source>
        <dbReference type="Google" id="ProtNLM"/>
    </source>
</evidence>
<evidence type="ECO:0000313" key="3">
    <source>
        <dbReference type="Proteomes" id="UP001066327"/>
    </source>
</evidence>
<evidence type="ECO:0000313" key="2">
    <source>
        <dbReference type="EMBL" id="WLF51210.1"/>
    </source>
</evidence>
<dbReference type="AlphaFoldDB" id="A0AAX3YRT4"/>
<proteinExistence type="predicted"/>
<reference evidence="2" key="2">
    <citation type="submission" date="2023-07" db="EMBL/GenBank/DDBJ databases">
        <title>Genomic analysis of Rhodococcus opacus VOC-14 with glycol ethers degradation activity.</title>
        <authorList>
            <person name="Narkevich D.A."/>
            <person name="Hlushen A.M."/>
            <person name="Akhremchuk A.E."/>
            <person name="Sikolenko M.A."/>
            <person name="Valentovich L.N."/>
        </authorList>
    </citation>
    <scope>NUCLEOTIDE SEQUENCE</scope>
    <source>
        <strain evidence="2">VOC-14</strain>
        <plasmid evidence="2">pRho-VOC14-C342</plasmid>
    </source>
</reference>
<protein>
    <recommendedName>
        <fullName evidence="5">DUF1942 domain-containing protein</fullName>
    </recommendedName>
</protein>
<gene>
    <name evidence="1" type="ORF">O4328_39365</name>
    <name evidence="2" type="ORF">Q5707_38255</name>
</gene>
<sequence>MGLVLTGCGNDSSEDLAATTSQGVAATSTASAASTSSTAGAAAGTATDSAASGPRVGTAQKVSGDGWNATITVGENPTKHESFTFNGLLVPVSIDVESGSVPAAPSYWKVHTLSGRTIPGTSIGSVPTVIGDRPFDRAVEGLIPFSSYNSKDLADDVSITEVALYASSTANDPIARWEFPAPLAVRDIPPAAE</sequence>
<keyword evidence="3" id="KW-1185">Reference proteome</keyword>
<geneLocation type="plasmid" evidence="2 4">
    <name>pRho-VOC14-C342</name>
</geneLocation>
<dbReference type="EMBL" id="CP130954">
    <property type="protein sequence ID" value="WLF51210.1"/>
    <property type="molecule type" value="Genomic_DNA"/>
</dbReference>
<accession>A0AAX3YRT4</accession>
<keyword evidence="2" id="KW-0614">Plasmid</keyword>
<dbReference type="EMBL" id="JAPWIS010000034">
    <property type="protein sequence ID" value="MCZ4589631.1"/>
    <property type="molecule type" value="Genomic_DNA"/>
</dbReference>
<evidence type="ECO:0000313" key="1">
    <source>
        <dbReference type="EMBL" id="MCZ4589631.1"/>
    </source>
</evidence>
<dbReference type="Proteomes" id="UP001231166">
    <property type="component" value="Plasmid pRho-VOC14-C342"/>
</dbReference>
<name>A0AAX3YRT4_RHOOP</name>
<evidence type="ECO:0000313" key="4">
    <source>
        <dbReference type="Proteomes" id="UP001231166"/>
    </source>
</evidence>
<dbReference type="Proteomes" id="UP001066327">
    <property type="component" value="Unassembled WGS sequence"/>
</dbReference>